<sequence length="867" mass="100715">MSRTQTTTEAPRPSVSGGDTGQIPTIEDQIRGYRLGSRLRFEAQRRFPGLSRQYRRNLESEMNPDAELNISQYRRAQQVPAETLYQAGWTERRHRVYQHYSDERTLVADGQQVELPFISDESFNRLLQEGLQHLHIGLIMVRLYTLHRRNAGVNALVLIRDTRWRDDRAIISSMEMDLSSGMQARIRARTDGSLLLNFTGYTTTIPEDEPAQDDETEREFVLLLTDSEEWYDEDWYDNDYEIWYMQQAWHHDPNLEFSDPEEFGDEQFSDPEGFEELDIENDDSLFGGWFAAMLGAEQAEPTIEMLEPINPYQWFEVEQLDENDELLQTTFAEFDWLQILEAEDEKAEQALMMTCHWDEYSEEEEDGELSMIQFLSQIPATPMAIQHLSQTPTNQYEDDIKWDELPKWDESPSEDNNKHSRAKEYPSETVYMLEEMEYPQFKTLKKKVETVLSTAESSLTRIPTEPIMGPALYPPGSNRPQNLQVPEIRARLDNIRGGYARQMNERFNLPTAQASQGAILVLPEDIGLYSEVISRWESITLNLINEKNWADNKSKVNYIENLLGETEKKTWIQWRMAYTTEYEELVNIADDPQNVISQIRRIFLLEDPTTGSTEEQDRAYNDLERLSCHNVKDLIDYINDYKILAAKSGRMYISTELSTKFFRKMPPIIGGEIEKAFAEKYPGHTVGVIPRIHFTYQYLAEQCKRVALQRSLKDLSFCSRIPVPGYYQKNKKYGLRKAKTYRGKPHDTHIRVFKRKHADKVRKCKCFICGEEGHFARNCTNQKGNIARAAIIDNLDLEEDWDVISVDQNEPDSDAICSFSEREGGSTSHSSLMTGINEVPYETLQKSIRFVVKFGHFKAHLNLCHNS</sequence>
<keyword evidence="1" id="KW-0863">Zinc-finger</keyword>
<dbReference type="AlphaFoldDB" id="A0A9Q0CDE0"/>
<dbReference type="Gene3D" id="4.10.60.10">
    <property type="entry name" value="Zinc finger, CCHC-type"/>
    <property type="match status" value="1"/>
</dbReference>
<dbReference type="Pfam" id="PF22909">
    <property type="entry name" value="Caulimovir_coat_dom"/>
    <property type="match status" value="1"/>
</dbReference>
<evidence type="ECO:0000256" key="2">
    <source>
        <dbReference type="SAM" id="MobiDB-lite"/>
    </source>
</evidence>
<dbReference type="SMART" id="SM00343">
    <property type="entry name" value="ZnF_C2HC"/>
    <property type="match status" value="1"/>
</dbReference>
<dbReference type="GO" id="GO:0008270">
    <property type="term" value="F:zinc ion binding"/>
    <property type="evidence" value="ECO:0007669"/>
    <property type="project" value="UniProtKB-KW"/>
</dbReference>
<protein>
    <recommendedName>
        <fullName evidence="3">CCHC-type domain-containing protein</fullName>
    </recommendedName>
</protein>
<dbReference type="Proteomes" id="UP001151287">
    <property type="component" value="Unassembled WGS sequence"/>
</dbReference>
<proteinExistence type="predicted"/>
<dbReference type="EMBL" id="JAMQYH010000004">
    <property type="protein sequence ID" value="KAJ1691836.1"/>
    <property type="molecule type" value="Genomic_DNA"/>
</dbReference>
<evidence type="ECO:0000259" key="3">
    <source>
        <dbReference type="PROSITE" id="PS50158"/>
    </source>
</evidence>
<feature type="region of interest" description="Disordered" evidence="2">
    <location>
        <begin position="1"/>
        <end position="24"/>
    </location>
</feature>
<comment type="caution">
    <text evidence="4">The sequence shown here is derived from an EMBL/GenBank/DDBJ whole genome shotgun (WGS) entry which is preliminary data.</text>
</comment>
<name>A0A9Q0CDE0_9POAL</name>
<organism evidence="4 5">
    <name type="scientific">Rhynchospora breviuscula</name>
    <dbReference type="NCBI Taxonomy" id="2022672"/>
    <lineage>
        <taxon>Eukaryota</taxon>
        <taxon>Viridiplantae</taxon>
        <taxon>Streptophyta</taxon>
        <taxon>Embryophyta</taxon>
        <taxon>Tracheophyta</taxon>
        <taxon>Spermatophyta</taxon>
        <taxon>Magnoliopsida</taxon>
        <taxon>Liliopsida</taxon>
        <taxon>Poales</taxon>
        <taxon>Cyperaceae</taxon>
        <taxon>Cyperoideae</taxon>
        <taxon>Rhynchosporeae</taxon>
        <taxon>Rhynchospora</taxon>
    </lineage>
</organism>
<feature type="domain" description="CCHC-type" evidence="3">
    <location>
        <begin position="765"/>
        <end position="781"/>
    </location>
</feature>
<gene>
    <name evidence="4" type="ORF">LUZ63_015991</name>
</gene>
<dbReference type="InterPro" id="IPR001878">
    <property type="entry name" value="Znf_CCHC"/>
</dbReference>
<accession>A0A9Q0CDE0</accession>
<keyword evidence="5" id="KW-1185">Reference proteome</keyword>
<dbReference type="GO" id="GO:0003676">
    <property type="term" value="F:nucleic acid binding"/>
    <property type="evidence" value="ECO:0007669"/>
    <property type="project" value="InterPro"/>
</dbReference>
<evidence type="ECO:0000256" key="1">
    <source>
        <dbReference type="PROSITE-ProRule" id="PRU00047"/>
    </source>
</evidence>
<dbReference type="InterPro" id="IPR036875">
    <property type="entry name" value="Znf_CCHC_sf"/>
</dbReference>
<dbReference type="Pfam" id="PF00098">
    <property type="entry name" value="zf-CCHC"/>
    <property type="match status" value="1"/>
</dbReference>
<keyword evidence="1" id="KW-0479">Metal-binding</keyword>
<dbReference type="SUPFAM" id="SSF57756">
    <property type="entry name" value="Retrovirus zinc finger-like domains"/>
    <property type="match status" value="1"/>
</dbReference>
<evidence type="ECO:0000313" key="4">
    <source>
        <dbReference type="EMBL" id="KAJ1691836.1"/>
    </source>
</evidence>
<dbReference type="OrthoDB" id="647769at2759"/>
<evidence type="ECO:0000313" key="5">
    <source>
        <dbReference type="Proteomes" id="UP001151287"/>
    </source>
</evidence>
<dbReference type="PROSITE" id="PS50158">
    <property type="entry name" value="ZF_CCHC"/>
    <property type="match status" value="1"/>
</dbReference>
<reference evidence="4" key="1">
    <citation type="journal article" date="2022" name="Cell">
        <title>Repeat-based holocentromeres influence genome architecture and karyotype evolution.</title>
        <authorList>
            <person name="Hofstatter P.G."/>
            <person name="Thangavel G."/>
            <person name="Lux T."/>
            <person name="Neumann P."/>
            <person name="Vondrak T."/>
            <person name="Novak P."/>
            <person name="Zhang M."/>
            <person name="Costa L."/>
            <person name="Castellani M."/>
            <person name="Scott A."/>
            <person name="Toegelov H."/>
            <person name="Fuchs J."/>
            <person name="Mata-Sucre Y."/>
            <person name="Dias Y."/>
            <person name="Vanzela A.L.L."/>
            <person name="Huettel B."/>
            <person name="Almeida C.C.S."/>
            <person name="Simkova H."/>
            <person name="Souza G."/>
            <person name="Pedrosa-Harand A."/>
            <person name="Macas J."/>
            <person name="Mayer K.F.X."/>
            <person name="Houben A."/>
            <person name="Marques A."/>
        </authorList>
    </citation>
    <scope>NUCLEOTIDE SEQUENCE</scope>
    <source>
        <strain evidence="4">RhyBre1mFocal</strain>
    </source>
</reference>
<keyword evidence="1" id="KW-0862">Zinc</keyword>